<evidence type="ECO:0000259" key="9">
    <source>
        <dbReference type="Pfam" id="PF00361"/>
    </source>
</evidence>
<dbReference type="PANTHER" id="PTHR43507:SF1">
    <property type="entry name" value="NADH-UBIQUINONE OXIDOREDUCTASE CHAIN 4"/>
    <property type="match status" value="1"/>
</dbReference>
<feature type="transmembrane region" description="Helical" evidence="8">
    <location>
        <begin position="134"/>
        <end position="153"/>
    </location>
</feature>
<evidence type="ECO:0000256" key="8">
    <source>
        <dbReference type="SAM" id="Phobius"/>
    </source>
</evidence>
<keyword evidence="5 8" id="KW-0472">Membrane</keyword>
<feature type="transmembrane region" description="Helical" evidence="8">
    <location>
        <begin position="165"/>
        <end position="186"/>
    </location>
</feature>
<feature type="domain" description="NADH:quinone oxidoreductase/Mrp antiporter transmembrane" evidence="9">
    <location>
        <begin position="130"/>
        <end position="422"/>
    </location>
</feature>
<feature type="transmembrane region" description="Helical" evidence="8">
    <location>
        <begin position="27"/>
        <end position="47"/>
    </location>
</feature>
<keyword evidence="3 6" id="KW-0812">Transmembrane</keyword>
<dbReference type="RefSeq" id="WP_229733888.1">
    <property type="nucleotide sequence ID" value="NZ_BMFP01000003.1"/>
</dbReference>
<dbReference type="PRINTS" id="PR01437">
    <property type="entry name" value="NUOXDRDTASE4"/>
</dbReference>
<keyword evidence="4 8" id="KW-1133">Transmembrane helix</keyword>
<evidence type="ECO:0000256" key="4">
    <source>
        <dbReference type="ARBA" id="ARBA00022989"/>
    </source>
</evidence>
<feature type="transmembrane region" description="Helical" evidence="8">
    <location>
        <begin position="277"/>
        <end position="298"/>
    </location>
</feature>
<proteinExistence type="inferred from homology"/>
<dbReference type="PANTHER" id="PTHR43507">
    <property type="entry name" value="NADH-UBIQUINONE OXIDOREDUCTASE CHAIN 4"/>
    <property type="match status" value="1"/>
</dbReference>
<dbReference type="InterPro" id="IPR010227">
    <property type="entry name" value="NADH_Q_OxRdtase_chainM/4"/>
</dbReference>
<evidence type="ECO:0000256" key="3">
    <source>
        <dbReference type="ARBA" id="ARBA00022692"/>
    </source>
</evidence>
<feature type="compositionally biased region" description="Basic and acidic residues" evidence="7">
    <location>
        <begin position="491"/>
        <end position="517"/>
    </location>
</feature>
<feature type="transmembrane region" description="Helical" evidence="8">
    <location>
        <begin position="109"/>
        <end position="128"/>
    </location>
</feature>
<sequence length="540" mass="60223">MILVWLIVILMAGGVLAWISGKVNRALSRWIALASVLAVFGMTLYLWLSNPIPAPGSAWLIQFNQPWIPQWGISISLALDGLSLILLLLTFFLGLLSVLISWREIQSKVAFFHFNLLWVLAGITGVFLTMDLFLFYFFWEVMLIPMYFLIGIWGHENRRYAAFKFFLFTQASGLLMLLAILGLYFIHGNQTGLYTFSYFELLNTTLAPEAARLLMFGFLAAFLVKLPVVPFHSWLPDAHSQAPTAGSVILAGLLLKTGAYGLLRFVLPLFPTATVEFAPWAMLLGVVGILYGAMLAFSQTDLKRLVAYTSVSHMGFVILGVFSFNEWALQGVVMQMITHGLSTGALFIIAGFLYERLHTRDIRQMGGFWSTAPKMGIIALVFVMASLGLPGLGNFIAEFLTLVGSWQANNWLTVFATIGIVLATIYSLRIMQKIFLEEYKLKQTLPDLNAREMLIAIPMVVLIFWLGLYPQPFLDTTRPSVQEQLQAYTGSDKEREPIARAEESTEELSSEKAEDAKPASTLQISKSPNPLISKSSNLKP</sequence>
<gene>
    <name evidence="10" type="ORF">GCM10011323_19590</name>
</gene>
<dbReference type="Pfam" id="PF00361">
    <property type="entry name" value="Proton_antipo_M"/>
    <property type="match status" value="1"/>
</dbReference>
<evidence type="ECO:0000256" key="2">
    <source>
        <dbReference type="ARBA" id="ARBA00009025"/>
    </source>
</evidence>
<feature type="compositionally biased region" description="Polar residues" evidence="7">
    <location>
        <begin position="520"/>
        <end position="540"/>
    </location>
</feature>
<dbReference type="InterPro" id="IPR003918">
    <property type="entry name" value="NADH_UbQ_OxRdtase"/>
</dbReference>
<evidence type="ECO:0000256" key="6">
    <source>
        <dbReference type="RuleBase" id="RU000320"/>
    </source>
</evidence>
<comment type="subcellular location">
    <subcellularLocation>
        <location evidence="1">Endomembrane system</location>
        <topology evidence="1">Multi-pass membrane protein</topology>
    </subcellularLocation>
    <subcellularLocation>
        <location evidence="6">Membrane</location>
        <topology evidence="6">Multi-pass membrane protein</topology>
    </subcellularLocation>
</comment>
<organism evidence="10 11">
    <name type="scientific">Pontibacter amylolyticus</name>
    <dbReference type="NCBI Taxonomy" id="1424080"/>
    <lineage>
        <taxon>Bacteria</taxon>
        <taxon>Pseudomonadati</taxon>
        <taxon>Bacteroidota</taxon>
        <taxon>Cytophagia</taxon>
        <taxon>Cytophagales</taxon>
        <taxon>Hymenobacteraceae</taxon>
        <taxon>Pontibacter</taxon>
    </lineage>
</organism>
<evidence type="ECO:0000256" key="7">
    <source>
        <dbReference type="SAM" id="MobiDB-lite"/>
    </source>
</evidence>
<evidence type="ECO:0000256" key="5">
    <source>
        <dbReference type="ARBA" id="ARBA00023136"/>
    </source>
</evidence>
<feature type="region of interest" description="Disordered" evidence="7">
    <location>
        <begin position="487"/>
        <end position="540"/>
    </location>
</feature>
<feature type="transmembrane region" description="Helical" evidence="8">
    <location>
        <begin position="408"/>
        <end position="428"/>
    </location>
</feature>
<feature type="transmembrane region" description="Helical" evidence="8">
    <location>
        <begin position="84"/>
        <end position="102"/>
    </location>
</feature>
<evidence type="ECO:0000313" key="10">
    <source>
        <dbReference type="EMBL" id="GGG15260.1"/>
    </source>
</evidence>
<feature type="transmembrane region" description="Helical" evidence="8">
    <location>
        <begin position="206"/>
        <end position="224"/>
    </location>
</feature>
<dbReference type="NCBIfam" id="TIGR01972">
    <property type="entry name" value="NDH_I_M"/>
    <property type="match status" value="1"/>
</dbReference>
<accession>A0ABQ1W5G5</accession>
<evidence type="ECO:0000256" key="1">
    <source>
        <dbReference type="ARBA" id="ARBA00004127"/>
    </source>
</evidence>
<evidence type="ECO:0000313" key="11">
    <source>
        <dbReference type="Proteomes" id="UP000634043"/>
    </source>
</evidence>
<name>A0ABQ1W5G5_9BACT</name>
<feature type="transmembrane region" description="Helical" evidence="8">
    <location>
        <begin position="245"/>
        <end position="265"/>
    </location>
</feature>
<protein>
    <submittedName>
        <fullName evidence="10">NADH-quinone oxidoreductase subunit M</fullName>
    </submittedName>
</protein>
<dbReference type="InterPro" id="IPR001750">
    <property type="entry name" value="ND/Mrp_TM"/>
</dbReference>
<dbReference type="EMBL" id="BMFP01000003">
    <property type="protein sequence ID" value="GGG15260.1"/>
    <property type="molecule type" value="Genomic_DNA"/>
</dbReference>
<keyword evidence="11" id="KW-1185">Reference proteome</keyword>
<dbReference type="NCBIfam" id="NF004498">
    <property type="entry name" value="PRK05846.1-1"/>
    <property type="match status" value="1"/>
</dbReference>
<comment type="similarity">
    <text evidence="2">Belongs to the complex I subunit 4 family.</text>
</comment>
<feature type="transmembrane region" description="Helical" evidence="8">
    <location>
        <begin position="305"/>
        <end position="324"/>
    </location>
</feature>
<dbReference type="Proteomes" id="UP000634043">
    <property type="component" value="Unassembled WGS sequence"/>
</dbReference>
<feature type="transmembrane region" description="Helical" evidence="8">
    <location>
        <begin position="448"/>
        <end position="468"/>
    </location>
</feature>
<feature type="transmembrane region" description="Helical" evidence="8">
    <location>
        <begin position="375"/>
        <end position="396"/>
    </location>
</feature>
<reference evidence="11" key="1">
    <citation type="journal article" date="2019" name="Int. J. Syst. Evol. Microbiol.">
        <title>The Global Catalogue of Microorganisms (GCM) 10K type strain sequencing project: providing services to taxonomists for standard genome sequencing and annotation.</title>
        <authorList>
            <consortium name="The Broad Institute Genomics Platform"/>
            <consortium name="The Broad Institute Genome Sequencing Center for Infectious Disease"/>
            <person name="Wu L."/>
            <person name="Ma J."/>
        </authorList>
    </citation>
    <scope>NUCLEOTIDE SEQUENCE [LARGE SCALE GENOMIC DNA]</scope>
    <source>
        <strain evidence="11">CGMCC 1.12749</strain>
    </source>
</reference>
<comment type="caution">
    <text evidence="10">The sequence shown here is derived from an EMBL/GenBank/DDBJ whole genome shotgun (WGS) entry which is preliminary data.</text>
</comment>
<feature type="transmembrane region" description="Helical" evidence="8">
    <location>
        <begin position="336"/>
        <end position="354"/>
    </location>
</feature>